<dbReference type="GO" id="GO:0030246">
    <property type="term" value="F:carbohydrate binding"/>
    <property type="evidence" value="ECO:0007669"/>
    <property type="project" value="TreeGrafter"/>
</dbReference>
<dbReference type="AlphaFoldDB" id="A0A367FQM5"/>
<dbReference type="Gene3D" id="3.40.50.2300">
    <property type="match status" value="2"/>
</dbReference>
<dbReference type="RefSeq" id="WP_114027834.1">
    <property type="nucleotide sequence ID" value="NZ_QOIL01000003.1"/>
</dbReference>
<keyword evidence="5" id="KW-1185">Reference proteome</keyword>
<dbReference type="OrthoDB" id="9773673at2"/>
<evidence type="ECO:0000256" key="2">
    <source>
        <dbReference type="ARBA" id="ARBA00022729"/>
    </source>
</evidence>
<dbReference type="SUPFAM" id="SSF53822">
    <property type="entry name" value="Periplasmic binding protein-like I"/>
    <property type="match status" value="1"/>
</dbReference>
<comment type="caution">
    <text evidence="4">The sequence shown here is derived from an EMBL/GenBank/DDBJ whole genome shotgun (WGS) entry which is preliminary data.</text>
</comment>
<accession>A0A367FQM5</accession>
<evidence type="ECO:0000313" key="4">
    <source>
        <dbReference type="EMBL" id="RCG32219.1"/>
    </source>
</evidence>
<dbReference type="Pfam" id="PF13407">
    <property type="entry name" value="Peripla_BP_4"/>
    <property type="match status" value="1"/>
</dbReference>
<dbReference type="GO" id="GO:0030288">
    <property type="term" value="C:outer membrane-bounded periplasmic space"/>
    <property type="evidence" value="ECO:0007669"/>
    <property type="project" value="TreeGrafter"/>
</dbReference>
<comment type="subcellular location">
    <subcellularLocation>
        <location evidence="1">Cell envelope</location>
    </subcellularLocation>
</comment>
<dbReference type="Proteomes" id="UP000253094">
    <property type="component" value="Unassembled WGS sequence"/>
</dbReference>
<proteinExistence type="predicted"/>
<dbReference type="EMBL" id="QOIL01000003">
    <property type="protein sequence ID" value="RCG32219.1"/>
    <property type="molecule type" value="Genomic_DNA"/>
</dbReference>
<evidence type="ECO:0000256" key="1">
    <source>
        <dbReference type="ARBA" id="ARBA00004196"/>
    </source>
</evidence>
<organism evidence="4 5">
    <name type="scientific">Sphaerisporangium album</name>
    <dbReference type="NCBI Taxonomy" id="509200"/>
    <lineage>
        <taxon>Bacteria</taxon>
        <taxon>Bacillati</taxon>
        <taxon>Actinomycetota</taxon>
        <taxon>Actinomycetes</taxon>
        <taxon>Streptosporangiales</taxon>
        <taxon>Streptosporangiaceae</taxon>
        <taxon>Sphaerisporangium</taxon>
    </lineage>
</organism>
<dbReference type="PROSITE" id="PS51257">
    <property type="entry name" value="PROKAR_LIPOPROTEIN"/>
    <property type="match status" value="1"/>
</dbReference>
<feature type="domain" description="Periplasmic binding protein" evidence="3">
    <location>
        <begin position="46"/>
        <end position="309"/>
    </location>
</feature>
<dbReference type="PANTHER" id="PTHR30036">
    <property type="entry name" value="D-XYLOSE-BINDING PERIPLASMIC PROTEIN"/>
    <property type="match status" value="1"/>
</dbReference>
<dbReference type="InterPro" id="IPR050555">
    <property type="entry name" value="Bact_Solute-Bind_Prot2"/>
</dbReference>
<protein>
    <submittedName>
        <fullName evidence="4">ABC transporter substrate-binding protein</fullName>
    </submittedName>
</protein>
<gene>
    <name evidence="4" type="ORF">DQ384_06875</name>
</gene>
<sequence>MRAKWFAIPFAIAVLATGCGGSGGDGGADTATTGASGGTGGDAPTIALFLPESKTTRYEAFDRPLFEAKVKELCAACKVLYNNADQDAAKQQQQVEAALTQGADVLVLDAVDAAAVAPLVNQAKQKKIPVIAYDRLISGIGYDYFVSFNNVRVGEMQGQALLDALNAKGTAGKGQIVMIHGSPTDPSSADYKKGAHNVLDGKVTIGREFDTPDWSPDKAQQEMEQAITALGRDKIVGVLSANDGMAGGAIAAMKRAGYDPLLPITGQDAELAAVQRILTGEQYMTIYLDIRSEAEKSAELAVAVGKGEKPAAPTKVNNGTADIPAFLLDPIAVTADKVKDTIVKDGFYKAADICQGETAAACAKAGIS</sequence>
<dbReference type="InterPro" id="IPR028082">
    <property type="entry name" value="Peripla_BP_I"/>
</dbReference>
<evidence type="ECO:0000313" key="5">
    <source>
        <dbReference type="Proteomes" id="UP000253094"/>
    </source>
</evidence>
<dbReference type="PANTHER" id="PTHR30036:SF1">
    <property type="entry name" value="D-XYLOSE-BINDING PERIPLASMIC PROTEIN"/>
    <property type="match status" value="1"/>
</dbReference>
<name>A0A367FQM5_9ACTN</name>
<keyword evidence="2" id="KW-0732">Signal</keyword>
<dbReference type="InterPro" id="IPR025997">
    <property type="entry name" value="SBP_2_dom"/>
</dbReference>
<evidence type="ECO:0000259" key="3">
    <source>
        <dbReference type="Pfam" id="PF13407"/>
    </source>
</evidence>
<reference evidence="4 5" key="1">
    <citation type="submission" date="2018-06" db="EMBL/GenBank/DDBJ databases">
        <title>Sphaerisporangium craniellae sp. nov., isolated from a marine sponge in the South China Sea.</title>
        <authorList>
            <person name="Li L."/>
        </authorList>
    </citation>
    <scope>NUCLEOTIDE SEQUENCE [LARGE SCALE GENOMIC DNA]</scope>
    <source>
        <strain evidence="4 5">CCTCC AA 208026</strain>
    </source>
</reference>